<feature type="domain" description="RING-type" evidence="27">
    <location>
        <begin position="506"/>
        <end position="693"/>
    </location>
</feature>
<reference evidence="28" key="1">
    <citation type="submission" date="2022-07" db="EMBL/GenBank/DDBJ databases">
        <authorList>
            <person name="Trinca V."/>
            <person name="Uliana J.V.C."/>
            <person name="Torres T.T."/>
            <person name="Ward R.J."/>
            <person name="Monesi N."/>
        </authorList>
    </citation>
    <scope>NUCLEOTIDE SEQUENCE</scope>
    <source>
        <strain evidence="28">HSMRA1968</strain>
        <tissue evidence="28">Whole embryos</tissue>
    </source>
</reference>
<keyword evidence="18" id="KW-0472">Membrane</keyword>
<comment type="pathway">
    <text evidence="4">Protein modification; protein ubiquitination.</text>
</comment>
<feature type="non-terminal residue" evidence="28">
    <location>
        <position position="703"/>
    </location>
</feature>
<dbReference type="FunFam" id="1.20.120.1750:FF:000010">
    <property type="entry name" value="RBR-type E3 ubiquitin transferase"/>
    <property type="match status" value="1"/>
</dbReference>
<keyword evidence="17" id="KW-0496">Mitochondrion</keyword>
<feature type="region of interest" description="Disordered" evidence="25">
    <location>
        <begin position="193"/>
        <end position="227"/>
    </location>
</feature>
<dbReference type="InterPro" id="IPR013083">
    <property type="entry name" value="Znf_RING/FYVE/PHD"/>
</dbReference>
<evidence type="ECO:0000256" key="18">
    <source>
        <dbReference type="ARBA" id="ARBA00023136"/>
    </source>
</evidence>
<dbReference type="GO" id="GO:0008270">
    <property type="term" value="F:zinc ion binding"/>
    <property type="evidence" value="ECO:0007669"/>
    <property type="project" value="UniProtKB-KW"/>
</dbReference>
<dbReference type="SUPFAM" id="SSF57850">
    <property type="entry name" value="RING/U-box"/>
    <property type="match status" value="2"/>
</dbReference>
<comment type="caution">
    <text evidence="28">The sequence shown here is derived from an EMBL/GenBank/DDBJ whole genome shotgun (WGS) entry which is preliminary data.</text>
</comment>
<evidence type="ECO:0000256" key="15">
    <source>
        <dbReference type="ARBA" id="ARBA00022843"/>
    </source>
</evidence>
<evidence type="ECO:0000256" key="6">
    <source>
        <dbReference type="ARBA" id="ARBA00022490"/>
    </source>
</evidence>
<comment type="catalytic activity">
    <reaction evidence="1">
        <text>[E2 ubiquitin-conjugating enzyme]-S-ubiquitinyl-L-cysteine + [acceptor protein]-L-lysine = [E2 ubiquitin-conjugating enzyme]-L-cysteine + [acceptor protein]-N(6)-ubiquitinyl-L-lysine.</text>
        <dbReference type="EC" id="2.3.2.31"/>
    </reaction>
</comment>
<comment type="subunit">
    <text evidence="21">Interacts with UBE2L3, UBE2L6 and LCMT2, as well as with BAX. Interacts with TBK1; this interaction inhibits TBK1 phosphorylation and 'Lys-63'-linked polyubiquitination.</text>
</comment>
<dbReference type="PROSITE" id="PS51873">
    <property type="entry name" value="TRIAD"/>
    <property type="match status" value="1"/>
</dbReference>
<keyword evidence="10" id="KW-0479">Metal-binding</keyword>
<evidence type="ECO:0000256" key="24">
    <source>
        <dbReference type="PROSITE-ProRule" id="PRU00175"/>
    </source>
</evidence>
<evidence type="ECO:0000256" key="4">
    <source>
        <dbReference type="ARBA" id="ARBA00004906"/>
    </source>
</evidence>
<dbReference type="InterPro" id="IPR044066">
    <property type="entry name" value="TRIAD_supradom"/>
</dbReference>
<dbReference type="Gene3D" id="3.30.40.10">
    <property type="entry name" value="Zinc/RING finger domain, C3HC4 (zinc finger)"/>
    <property type="match status" value="1"/>
</dbReference>
<keyword evidence="13" id="KW-0833">Ubl conjugation pathway</keyword>
<evidence type="ECO:0000256" key="23">
    <source>
        <dbReference type="ARBA" id="ARBA00078867"/>
    </source>
</evidence>
<dbReference type="InterPro" id="IPR001841">
    <property type="entry name" value="Znf_RING"/>
</dbReference>
<evidence type="ECO:0000256" key="22">
    <source>
        <dbReference type="ARBA" id="ARBA00069720"/>
    </source>
</evidence>
<dbReference type="FunFam" id="3.30.40.10:FF:000051">
    <property type="entry name" value="RBR-type E3 ubiquitin transferase"/>
    <property type="match status" value="1"/>
</dbReference>
<protein>
    <recommendedName>
        <fullName evidence="22">E3 ubiquitin-protein ligase RNF144B</fullName>
        <ecNumber evidence="5">2.3.2.31</ecNumber>
    </recommendedName>
    <alternativeName>
        <fullName evidence="23">RING finger protein 144B</fullName>
    </alternativeName>
</protein>
<evidence type="ECO:0000256" key="9">
    <source>
        <dbReference type="ARBA" id="ARBA00022703"/>
    </source>
</evidence>
<evidence type="ECO:0000313" key="29">
    <source>
        <dbReference type="Proteomes" id="UP001151699"/>
    </source>
</evidence>
<dbReference type="EC" id="2.3.2.31" evidence="5"/>
<dbReference type="CDD" id="cd16632">
    <property type="entry name" value="mRING-HC-C4C4_RBR_RNF144"/>
    <property type="match status" value="1"/>
</dbReference>
<keyword evidence="11" id="KW-0677">Repeat</keyword>
<evidence type="ECO:0000256" key="1">
    <source>
        <dbReference type="ARBA" id="ARBA00001798"/>
    </source>
</evidence>
<evidence type="ECO:0000256" key="21">
    <source>
        <dbReference type="ARBA" id="ARBA00061765"/>
    </source>
</evidence>
<evidence type="ECO:0000256" key="20">
    <source>
        <dbReference type="ARBA" id="ARBA00060040"/>
    </source>
</evidence>
<evidence type="ECO:0000256" key="14">
    <source>
        <dbReference type="ARBA" id="ARBA00022833"/>
    </source>
</evidence>
<dbReference type="AlphaFoldDB" id="A0A9Q0N161"/>
<keyword evidence="9" id="KW-0053">Apoptosis</keyword>
<dbReference type="Gene3D" id="1.20.120.1750">
    <property type="match status" value="1"/>
</dbReference>
<proteinExistence type="inferred from homology"/>
<name>A0A9Q0N161_9DIPT</name>
<feature type="compositionally biased region" description="Basic and acidic residues" evidence="25">
    <location>
        <begin position="202"/>
        <end position="215"/>
    </location>
</feature>
<evidence type="ECO:0000256" key="19">
    <source>
        <dbReference type="ARBA" id="ARBA00038342"/>
    </source>
</evidence>
<evidence type="ECO:0000256" key="8">
    <source>
        <dbReference type="ARBA" id="ARBA00022692"/>
    </source>
</evidence>
<comment type="function">
    <text evidence="20">E3 ubiquitin-protein ligase which accepts ubiquitin from E2 ubiquitin-conjugating enzymes UBE2L3 and UBE2L6 in the form of a thioester and then directly transfers the ubiquitin to targeted substrates such as LCMT2, thereby promoting their degradation. Induces apoptosis via a p53/TP53-dependent but caspase-independent mechanism. Plays a crucial role in maintaining the genomic stability by controlling the degradation of multiple proteins involved in mitotic progression and DNA damage. Regulates epithelial homeostasis by mediating degradation of CDKN1A and isoform 2 of TP63. Plays a regulatory role in innate immunity by negatively regulating IRF3 activation and IFN-beta production. Mechanistically, inhibits TBK1 phosphorylation and 'Lys-63'-linked polyubiquitination independently of its E3 ligase activity. Alternatively, promotes 'Lys-27' and 'Lys-33'-linked ubiquitination of IFIH1/MDA5, promoting selective autophagic degradation of IFIH1/MDA5 to inhibit antiviral response.</text>
</comment>
<keyword evidence="14" id="KW-0862">Zinc</keyword>
<dbReference type="Pfam" id="PF22191">
    <property type="entry name" value="IBR_1"/>
    <property type="match status" value="1"/>
</dbReference>
<evidence type="ECO:0000256" key="2">
    <source>
        <dbReference type="ARBA" id="ARBA00004304"/>
    </source>
</evidence>
<keyword evidence="12 24" id="KW-0863">Zinc-finger</keyword>
<dbReference type="GO" id="GO:0061630">
    <property type="term" value="F:ubiquitin protein ligase activity"/>
    <property type="evidence" value="ECO:0007669"/>
    <property type="project" value="UniProtKB-EC"/>
</dbReference>
<evidence type="ECO:0000259" key="27">
    <source>
        <dbReference type="PROSITE" id="PS51873"/>
    </source>
</evidence>
<dbReference type="InterPro" id="IPR031127">
    <property type="entry name" value="E3_UB_ligase_RBR"/>
</dbReference>
<keyword evidence="15" id="KW-0832">Ubl conjugation</keyword>
<dbReference type="OrthoDB" id="10009520at2759"/>
<evidence type="ECO:0000256" key="5">
    <source>
        <dbReference type="ARBA" id="ARBA00012251"/>
    </source>
</evidence>
<keyword evidence="6" id="KW-0963">Cytoplasm</keyword>
<feature type="compositionally biased region" description="Polar residues" evidence="25">
    <location>
        <begin position="218"/>
        <end position="227"/>
    </location>
</feature>
<feature type="domain" description="RING-type" evidence="26">
    <location>
        <begin position="510"/>
        <end position="555"/>
    </location>
</feature>
<keyword evidence="29" id="KW-1185">Reference proteome</keyword>
<gene>
    <name evidence="28" type="primary">rnf144a</name>
    <name evidence="28" type="ORF">Bhyg_05904</name>
</gene>
<dbReference type="GO" id="GO:0016567">
    <property type="term" value="P:protein ubiquitination"/>
    <property type="evidence" value="ECO:0007669"/>
    <property type="project" value="InterPro"/>
</dbReference>
<evidence type="ECO:0000256" key="25">
    <source>
        <dbReference type="SAM" id="MobiDB-lite"/>
    </source>
</evidence>
<evidence type="ECO:0000256" key="3">
    <source>
        <dbReference type="ARBA" id="ARBA00004496"/>
    </source>
</evidence>
<sequence length="703" mass="79296">MCQLTFLANKMAKLTIIINKFANRQLSVRMHQYIQKEVLAQNRHQTILNSESDDFLCFKSQSERVINLKRSESICENKPNVSAVQNDNANGRIVNDTCAEPNSYNFAYFNDRERLVTRSNDSSRNEPNIHLHNNHLSDLKSAYGEQPNFKLLNQDNNREIIRVNSETSPLLIQDQSKSITLIKNSASLIFTKKDNNPVVHRRRDDKSTTSRDQYRRSLPNSVNGNLDSRQQTFSWYAPVYSALTEESDQNSRESSPYHNLAYAKKQTNGLRESTSLLETNHQLQPQIHQTRVRKIGAIRPPSLNIQQEGPQIQLTSGGPAPKCSTEPYLKEKRNRFEQLIKTLVGRKVSREPITPPLLPSPEIRITRSPSEHNLIKSDKLTSSTSSLNSVQQKLWSVVPLLRRNDSCISLHQAKSSPVAHHSGLKKCQTVLALTRSSSNLEPIKPQNRLRHSTSTCSRCSSLLSLAANGSRYSLNLSHGAFVAVGCNDKMATNAMPSAQSIAAPVATFVCKLCLGDFVSEKSTRIKQCGCLYCSECMVAYVEFEIMEGAYEISCPDALCPAQGILSLDEITKLSSSSLIDKHNRYRLNREVELDKNRTWCPRAGCETWHQTLSCDENIRRLAAIGEDDTIGIPFDSDLIKCCPMCSVPIEKDEGCAQMMCKRCKHVFCWYCLASLDDDFLLRHYDKGPCKNKLGHSQFHSSFS</sequence>
<evidence type="ECO:0000256" key="10">
    <source>
        <dbReference type="ARBA" id="ARBA00022723"/>
    </source>
</evidence>
<dbReference type="PANTHER" id="PTHR11685">
    <property type="entry name" value="RBR FAMILY RING FINGER AND IBR DOMAIN-CONTAINING"/>
    <property type="match status" value="1"/>
</dbReference>
<comment type="subcellular location">
    <subcellularLocation>
        <location evidence="3">Cytoplasm</location>
    </subcellularLocation>
    <subcellularLocation>
        <location evidence="2">Mitochondrion membrane</location>
        <topology evidence="2">Single-pass membrane protein</topology>
    </subcellularLocation>
</comment>
<dbReference type="InterPro" id="IPR017907">
    <property type="entry name" value="Znf_RING_CS"/>
</dbReference>
<evidence type="ECO:0000256" key="7">
    <source>
        <dbReference type="ARBA" id="ARBA00022679"/>
    </source>
</evidence>
<evidence type="ECO:0000259" key="26">
    <source>
        <dbReference type="PROSITE" id="PS50089"/>
    </source>
</evidence>
<dbReference type="EMBL" id="WJQU01000002">
    <property type="protein sequence ID" value="KAJ6640971.1"/>
    <property type="molecule type" value="Genomic_DNA"/>
</dbReference>
<dbReference type="GO" id="GO:0006915">
    <property type="term" value="P:apoptotic process"/>
    <property type="evidence" value="ECO:0007669"/>
    <property type="project" value="UniProtKB-KW"/>
</dbReference>
<evidence type="ECO:0000313" key="28">
    <source>
        <dbReference type="EMBL" id="KAJ6640971.1"/>
    </source>
</evidence>
<dbReference type="Proteomes" id="UP001151699">
    <property type="component" value="Chromosome B"/>
</dbReference>
<organism evidence="28 29">
    <name type="scientific">Pseudolycoriella hygida</name>
    <dbReference type="NCBI Taxonomy" id="35572"/>
    <lineage>
        <taxon>Eukaryota</taxon>
        <taxon>Metazoa</taxon>
        <taxon>Ecdysozoa</taxon>
        <taxon>Arthropoda</taxon>
        <taxon>Hexapoda</taxon>
        <taxon>Insecta</taxon>
        <taxon>Pterygota</taxon>
        <taxon>Neoptera</taxon>
        <taxon>Endopterygota</taxon>
        <taxon>Diptera</taxon>
        <taxon>Nematocera</taxon>
        <taxon>Sciaroidea</taxon>
        <taxon>Sciaridae</taxon>
        <taxon>Pseudolycoriella</taxon>
    </lineage>
</organism>
<dbReference type="GO" id="GO:0031966">
    <property type="term" value="C:mitochondrial membrane"/>
    <property type="evidence" value="ECO:0007669"/>
    <property type="project" value="UniProtKB-SubCell"/>
</dbReference>
<keyword evidence="8" id="KW-0812">Transmembrane</keyword>
<evidence type="ECO:0000256" key="12">
    <source>
        <dbReference type="ARBA" id="ARBA00022771"/>
    </source>
</evidence>
<dbReference type="PROSITE" id="PS50089">
    <property type="entry name" value="ZF_RING_2"/>
    <property type="match status" value="1"/>
</dbReference>
<evidence type="ECO:0000256" key="16">
    <source>
        <dbReference type="ARBA" id="ARBA00022989"/>
    </source>
</evidence>
<evidence type="ECO:0000256" key="17">
    <source>
        <dbReference type="ARBA" id="ARBA00023128"/>
    </source>
</evidence>
<accession>A0A9Q0N161</accession>
<dbReference type="PROSITE" id="PS00518">
    <property type="entry name" value="ZF_RING_1"/>
    <property type="match status" value="1"/>
</dbReference>
<evidence type="ECO:0000256" key="11">
    <source>
        <dbReference type="ARBA" id="ARBA00022737"/>
    </source>
</evidence>
<dbReference type="CDD" id="cd20352">
    <property type="entry name" value="Rcat_RBR_RNF144"/>
    <property type="match status" value="1"/>
</dbReference>
<evidence type="ECO:0000256" key="13">
    <source>
        <dbReference type="ARBA" id="ARBA00022786"/>
    </source>
</evidence>
<keyword evidence="7" id="KW-0808">Transferase</keyword>
<keyword evidence="16" id="KW-1133">Transmembrane helix</keyword>
<comment type="similarity">
    <text evidence="19">Belongs to the RBR family. RNF144 subfamily.</text>
</comment>